<dbReference type="InterPro" id="IPR007452">
    <property type="entry name" value="TamB_C"/>
</dbReference>
<dbReference type="PANTHER" id="PTHR36985">
    <property type="entry name" value="TRANSLOCATION AND ASSEMBLY MODULE SUBUNIT TAMB"/>
    <property type="match status" value="1"/>
</dbReference>
<organism evidence="6">
    <name type="scientific">marine metagenome</name>
    <dbReference type="NCBI Taxonomy" id="408172"/>
    <lineage>
        <taxon>unclassified sequences</taxon>
        <taxon>metagenomes</taxon>
        <taxon>ecological metagenomes</taxon>
    </lineage>
</organism>
<name>A0A381YF81_9ZZZZ</name>
<keyword evidence="4" id="KW-0472">Membrane</keyword>
<evidence type="ECO:0000256" key="2">
    <source>
        <dbReference type="ARBA" id="ARBA00022692"/>
    </source>
</evidence>
<comment type="subcellular location">
    <subcellularLocation>
        <location evidence="1">Membrane</location>
        <topology evidence="1">Single-pass membrane protein</topology>
    </subcellularLocation>
</comment>
<evidence type="ECO:0000256" key="4">
    <source>
        <dbReference type="ARBA" id="ARBA00023136"/>
    </source>
</evidence>
<evidence type="ECO:0000259" key="5">
    <source>
        <dbReference type="Pfam" id="PF04357"/>
    </source>
</evidence>
<reference evidence="6" key="1">
    <citation type="submission" date="2018-05" db="EMBL/GenBank/DDBJ databases">
        <authorList>
            <person name="Lanie J.A."/>
            <person name="Ng W.-L."/>
            <person name="Kazmierczak K.M."/>
            <person name="Andrzejewski T.M."/>
            <person name="Davidsen T.M."/>
            <person name="Wayne K.J."/>
            <person name="Tettelin H."/>
            <person name="Glass J.I."/>
            <person name="Rusch D."/>
            <person name="Podicherti R."/>
            <person name="Tsui H.-C.T."/>
            <person name="Winkler M.E."/>
        </authorList>
    </citation>
    <scope>NUCLEOTIDE SEQUENCE</scope>
</reference>
<dbReference type="GO" id="GO:0009306">
    <property type="term" value="P:protein secretion"/>
    <property type="evidence" value="ECO:0007669"/>
    <property type="project" value="InterPro"/>
</dbReference>
<evidence type="ECO:0000256" key="3">
    <source>
        <dbReference type="ARBA" id="ARBA00022989"/>
    </source>
</evidence>
<evidence type="ECO:0000256" key="1">
    <source>
        <dbReference type="ARBA" id="ARBA00004167"/>
    </source>
</evidence>
<protein>
    <recommendedName>
        <fullName evidence="5">Translocation and assembly module TamB C-terminal domain-containing protein</fullName>
    </recommendedName>
</protein>
<keyword evidence="3" id="KW-1133">Transmembrane helix</keyword>
<sequence length="1269" mass="141995">MKLLKTLILTLVVLLSITVLVLLTPSLWKELIEYQINDQLTERGDWEISFNKVSGHLLANVSIQSLRLTNLNKSSIFISNVDLRLNILESLFGYPSFKYLKLKEVTTTLFQSTKSSDLRSDPFDLKEILEQQVTVDRLQFDGRITIPEITILKDFLFQFDGRFDLDMNSLDLDVNELYFAMEETGFDVRLVESRISLFPAKLVCENINGTIDSLGIKGKFSYNWLDDKDMRIDVFLDQYQIPKTFFDRLPLQPKLSALETEIHIQSDLKTFEGNITLTNDLGLQTSGNISLSNFDDFFSLDQVKLDGEDASLSMSGIYQKDGHFNVSIELTNFDLNKWIIDDLPTDLNGLVGIEGTVEESRLDHITLTMELLETKLYKGRDISVSGTADYVNELLNIEEPLELSIGSSRVIVTGTSDFKNEVYNLDLDLDNADVFIINNFWSDSLENGKATGSLFVSGPFNNPSLSAELVLRNISYKNFDLESFEFFGSLNSSDQYTIGDCQLRIGSGTWNEQTFESGVVDLSYTQDGLEIQSAEFKNNNDFFQLSGFLKNDGNGVFDRLQIAANQQYLINTKPIEFTLGNGVDLLDMDWAENELTLKPFEFHVNDGILTGYLTLTDKVDGLLKISNIGTDILDFLISDERIKIHGQVFGELSATTRENSLDYAVDLAIKNGEIASQAFDELIISTFYSDSILHIDEITLIQGDKTGIQIAGVVPQYYGESNPIEIDAMINMKKVDISIFTQFIPDWFTLDGLVSGDINFGGIPNKTKFNFDLSIDDGVFEGLDLGHVTGMGLFDSRRLYFNQFTAVRGKDHVIAGAAYLPMDLNFNSENLGEMFLTDSMWVDVSGDFNHLEFLSEYLIDVDSLPGNHNISMQITGPPDKILRNGKISIIDGSIYTVLLDEPIKGINGKGMLVNNLLSLKNLVGSANIKPENNKANIFIGGNINMTRFFEPYYDLSAKGSDVFFKTLLGDIEGMVNIDVGITGRDTITIAGAIEAIDAVMYQEFEINTLPTAELDPSNTIINYKLNFPITGKFVLRNSQIDAQLGGELSLSMFGDQSADYSGELFVREGKFYYYGDIFNITNGYLAFDTKGFNPYLDLSAFTTIKEENITITLVGPLDNPKLGLESSSGFSESDILELLTIRSRFEDQEISSSGLGSQAQSIFVAYLEKELERNFMQISGLRKLGIVEDVSISGASALIDPTGSDDLVIKAQVSRNLSLNYSYKRSFSFANPYLNQVGVELKLNPYFSLIGNVDELGNMHVKYRLRYSY</sequence>
<dbReference type="GO" id="GO:0005886">
    <property type="term" value="C:plasma membrane"/>
    <property type="evidence" value="ECO:0007669"/>
    <property type="project" value="InterPro"/>
</dbReference>
<accession>A0A381YF81</accession>
<dbReference type="AlphaFoldDB" id="A0A381YF81"/>
<gene>
    <name evidence="6" type="ORF">METZ01_LOCUS127941</name>
</gene>
<proteinExistence type="predicted"/>
<dbReference type="GO" id="GO:0097347">
    <property type="term" value="C:TAM protein secretion complex"/>
    <property type="evidence" value="ECO:0007669"/>
    <property type="project" value="TreeGrafter"/>
</dbReference>
<feature type="domain" description="Translocation and assembly module TamB C-terminal" evidence="5">
    <location>
        <begin position="1008"/>
        <end position="1267"/>
    </location>
</feature>
<dbReference type="PANTHER" id="PTHR36985:SF1">
    <property type="entry name" value="TRANSLOCATION AND ASSEMBLY MODULE SUBUNIT TAMB"/>
    <property type="match status" value="1"/>
</dbReference>
<dbReference type="Pfam" id="PF04357">
    <property type="entry name" value="TamB"/>
    <property type="match status" value="1"/>
</dbReference>
<keyword evidence="2" id="KW-0812">Transmembrane</keyword>
<evidence type="ECO:0000313" key="6">
    <source>
        <dbReference type="EMBL" id="SVA75087.1"/>
    </source>
</evidence>
<dbReference type="EMBL" id="UINC01017977">
    <property type="protein sequence ID" value="SVA75087.1"/>
    <property type="molecule type" value="Genomic_DNA"/>
</dbReference>